<protein>
    <submittedName>
        <fullName evidence="1">Uncharacterized protein</fullName>
    </submittedName>
</protein>
<gene>
    <name evidence="1" type="ORF">SDC9_161936</name>
</gene>
<name>A0A645FMP3_9ZZZZ</name>
<evidence type="ECO:0000313" key="1">
    <source>
        <dbReference type="EMBL" id="MPN14609.1"/>
    </source>
</evidence>
<sequence length="133" mass="14463">MVATPDIPVELTEGCCCICPPCSRYQVETNWCLGGGMALRDEHKDLEVLFKLGAQYGDVIPARELYRRLFAAVGALHEICAFSANPVHNGQYGPNHEWRWCGRLSAATGSGEAAYQLARRDGLGIPGLGVSIR</sequence>
<comment type="caution">
    <text evidence="1">The sequence shown here is derived from an EMBL/GenBank/DDBJ whole genome shotgun (WGS) entry which is preliminary data.</text>
</comment>
<dbReference type="AlphaFoldDB" id="A0A645FMP3"/>
<reference evidence="1" key="1">
    <citation type="submission" date="2019-08" db="EMBL/GenBank/DDBJ databases">
        <authorList>
            <person name="Kucharzyk K."/>
            <person name="Murdoch R.W."/>
            <person name="Higgins S."/>
            <person name="Loffler F."/>
        </authorList>
    </citation>
    <scope>NUCLEOTIDE SEQUENCE</scope>
</reference>
<accession>A0A645FMP3</accession>
<dbReference type="EMBL" id="VSSQ01061243">
    <property type="protein sequence ID" value="MPN14609.1"/>
    <property type="molecule type" value="Genomic_DNA"/>
</dbReference>
<organism evidence="1">
    <name type="scientific">bioreactor metagenome</name>
    <dbReference type="NCBI Taxonomy" id="1076179"/>
    <lineage>
        <taxon>unclassified sequences</taxon>
        <taxon>metagenomes</taxon>
        <taxon>ecological metagenomes</taxon>
    </lineage>
</organism>
<proteinExistence type="predicted"/>